<dbReference type="EMBL" id="JENJ01000021">
    <property type="protein sequence ID" value="KGM96481.1"/>
    <property type="molecule type" value="Genomic_DNA"/>
</dbReference>
<dbReference type="Pfam" id="PF00266">
    <property type="entry name" value="Aminotran_5"/>
    <property type="match status" value="1"/>
</dbReference>
<dbReference type="PIRSF" id="PIRSF000524">
    <property type="entry name" value="SPT"/>
    <property type="match status" value="1"/>
</dbReference>
<dbReference type="Proteomes" id="UP000030012">
    <property type="component" value="Unassembled WGS sequence"/>
</dbReference>
<evidence type="ECO:0000256" key="6">
    <source>
        <dbReference type="PIRSR" id="PIRSR000524-1"/>
    </source>
</evidence>
<dbReference type="InterPro" id="IPR000192">
    <property type="entry name" value="Aminotrans_V_dom"/>
</dbReference>
<dbReference type="GO" id="GO:0004760">
    <property type="term" value="F:L-serine-pyruvate transaminase activity"/>
    <property type="evidence" value="ECO:0007669"/>
    <property type="project" value="TreeGrafter"/>
</dbReference>
<evidence type="ECO:0000313" key="9">
    <source>
        <dbReference type="EMBL" id="KGM96481.1"/>
    </source>
</evidence>
<dbReference type="InterPro" id="IPR024169">
    <property type="entry name" value="SP_NH2Trfase/AEP_transaminase"/>
</dbReference>
<accession>A0A0A0I849</accession>
<keyword evidence="5 7" id="KW-0663">Pyridoxal phosphate</keyword>
<feature type="modified residue" description="N6-(pyridoxal phosphate)lysine" evidence="7">
    <location>
        <position position="188"/>
    </location>
</feature>
<evidence type="ECO:0000256" key="4">
    <source>
        <dbReference type="ARBA" id="ARBA00022679"/>
    </source>
</evidence>
<feature type="domain" description="Aminotransferase class V" evidence="8">
    <location>
        <begin position="6"/>
        <end position="326"/>
    </location>
</feature>
<evidence type="ECO:0000256" key="5">
    <source>
        <dbReference type="ARBA" id="ARBA00022898"/>
    </source>
</evidence>
<organism evidence="9 10">
    <name type="scientific">Clostridium novyi A str. 4552</name>
    <dbReference type="NCBI Taxonomy" id="1444289"/>
    <lineage>
        <taxon>Bacteria</taxon>
        <taxon>Bacillati</taxon>
        <taxon>Bacillota</taxon>
        <taxon>Clostridia</taxon>
        <taxon>Eubacteriales</taxon>
        <taxon>Clostridiaceae</taxon>
        <taxon>Clostridium</taxon>
    </lineage>
</organism>
<evidence type="ECO:0000259" key="8">
    <source>
        <dbReference type="Pfam" id="PF00266"/>
    </source>
</evidence>
<evidence type="ECO:0000256" key="3">
    <source>
        <dbReference type="ARBA" id="ARBA00022576"/>
    </source>
</evidence>
<reference evidence="9 10" key="1">
    <citation type="submission" date="2014-01" db="EMBL/GenBank/DDBJ databases">
        <title>Plasmidome dynamics in the species complex Clostridium novyi sensu lato converts strains of independent lineages into distinctly different pathogens.</title>
        <authorList>
            <person name="Skarin H."/>
            <person name="Segerman B."/>
        </authorList>
    </citation>
    <scope>NUCLEOTIDE SEQUENCE [LARGE SCALE GENOMIC DNA]</scope>
    <source>
        <strain evidence="9 10">4552</strain>
    </source>
</reference>
<evidence type="ECO:0000256" key="7">
    <source>
        <dbReference type="PIRSR" id="PIRSR000524-50"/>
    </source>
</evidence>
<dbReference type="PANTHER" id="PTHR21152">
    <property type="entry name" value="AMINOTRANSFERASE CLASS V"/>
    <property type="match status" value="1"/>
</dbReference>
<dbReference type="OrthoDB" id="389074at2"/>
<dbReference type="SUPFAM" id="SSF53383">
    <property type="entry name" value="PLP-dependent transferases"/>
    <property type="match status" value="1"/>
</dbReference>
<dbReference type="GO" id="GO:0019265">
    <property type="term" value="P:glycine biosynthetic process, by transamination of glyoxylate"/>
    <property type="evidence" value="ECO:0007669"/>
    <property type="project" value="TreeGrafter"/>
</dbReference>
<protein>
    <submittedName>
        <fullName evidence="9">Class V aminotransferase</fullName>
    </submittedName>
</protein>
<dbReference type="FunFam" id="3.40.640.10:FF:000027">
    <property type="entry name" value="Serine--pyruvate aminotransferase, mitochondrial"/>
    <property type="match status" value="1"/>
</dbReference>
<dbReference type="RefSeq" id="WP_039254668.1">
    <property type="nucleotide sequence ID" value="NZ_JENJ01000021.1"/>
</dbReference>
<dbReference type="InterPro" id="IPR015422">
    <property type="entry name" value="PyrdxlP-dep_Trfase_small"/>
</dbReference>
<feature type="binding site" evidence="6">
    <location>
        <position position="334"/>
    </location>
    <ligand>
        <name>substrate</name>
    </ligand>
</feature>
<comment type="cofactor">
    <cofactor evidence="1 7">
        <name>pyridoxal 5'-phosphate</name>
        <dbReference type="ChEBI" id="CHEBI:597326"/>
    </cofactor>
</comment>
<sequence length="357" mass="39792">MSTKLLMTPGPTNVPDRVLKKMGEEVLHHRTKEFGTMFGEMSERLKYVFQTKNPVLTFPASGTGGLEAAIVNMFSKGDKVLAVSCGVFGDRFITIAKIYGVDVEVLEVPWGTGVKLEEIENRLKDYHKALIVTHNETSTAVTNNIKAIGQFMKDKNQLFIVDGVSSIGGIEAKMDDWNIDVLITASQKALMSPPGLFFAGVSDKAWEACEKSDIPKYYMDFKRAKEFLEKTTPQNPYTPAVSLIAATNEALKMIEEEGLHNVYKRHEILANKFRTEVEKMGLNIYTDKNYLSNTVTAITFDKDGIANQIKNRLEEEFNIVIAGGQGNLKGKMIRFGHMGCVNEEMIDVSLDALKKCL</sequence>
<evidence type="ECO:0000256" key="1">
    <source>
        <dbReference type="ARBA" id="ARBA00001933"/>
    </source>
</evidence>
<keyword evidence="3 9" id="KW-0032">Aminotransferase</keyword>
<dbReference type="PANTHER" id="PTHR21152:SF40">
    <property type="entry name" value="ALANINE--GLYOXYLATE AMINOTRANSFERASE"/>
    <property type="match status" value="1"/>
</dbReference>
<dbReference type="Gene3D" id="3.90.1150.10">
    <property type="entry name" value="Aspartate Aminotransferase, domain 1"/>
    <property type="match status" value="1"/>
</dbReference>
<dbReference type="GO" id="GO:0008453">
    <property type="term" value="F:alanine-glyoxylate transaminase activity"/>
    <property type="evidence" value="ECO:0007669"/>
    <property type="project" value="TreeGrafter"/>
</dbReference>
<dbReference type="Gene3D" id="3.40.640.10">
    <property type="entry name" value="Type I PLP-dependent aspartate aminotransferase-like (Major domain)"/>
    <property type="match status" value="1"/>
</dbReference>
<proteinExistence type="inferred from homology"/>
<comment type="caution">
    <text evidence="9">The sequence shown here is derived from an EMBL/GenBank/DDBJ whole genome shotgun (WGS) entry which is preliminary data.</text>
</comment>
<evidence type="ECO:0000313" key="10">
    <source>
        <dbReference type="Proteomes" id="UP000030012"/>
    </source>
</evidence>
<dbReference type="AlphaFoldDB" id="A0A0A0I849"/>
<name>A0A0A0I849_CLONO</name>
<keyword evidence="4 9" id="KW-0808">Transferase</keyword>
<dbReference type="InterPro" id="IPR015424">
    <property type="entry name" value="PyrdxlP-dep_Trfase"/>
</dbReference>
<comment type="similarity">
    <text evidence="2">Belongs to the class-V pyridoxal-phosphate-dependent aminotransferase family.</text>
</comment>
<dbReference type="InterPro" id="IPR015421">
    <property type="entry name" value="PyrdxlP-dep_Trfase_major"/>
</dbReference>
<evidence type="ECO:0000256" key="2">
    <source>
        <dbReference type="ARBA" id="ARBA00009236"/>
    </source>
</evidence>
<gene>
    <name evidence="9" type="ORF">Z968_06130</name>
</gene>